<proteinExistence type="predicted"/>
<name>A0A1M5J986_9BACT</name>
<evidence type="ECO:0000259" key="1">
    <source>
        <dbReference type="Pfam" id="PF11412"/>
    </source>
</evidence>
<protein>
    <submittedName>
        <fullName evidence="2">Disulphide bond corrector protein DsbC</fullName>
    </submittedName>
</protein>
<feature type="domain" description="Thiol:disulfide interchange protein DsbD N-terminal" evidence="1">
    <location>
        <begin position="51"/>
        <end position="158"/>
    </location>
</feature>
<reference evidence="2 3" key="1">
    <citation type="submission" date="2016-11" db="EMBL/GenBank/DDBJ databases">
        <authorList>
            <person name="Jaros S."/>
            <person name="Januszkiewicz K."/>
            <person name="Wedrychowicz H."/>
        </authorList>
    </citation>
    <scope>NUCLEOTIDE SEQUENCE [LARGE SCALE GENOMIC DNA]</scope>
    <source>
        <strain evidence="2 3">DSM 26897</strain>
    </source>
</reference>
<gene>
    <name evidence="2" type="ORF">SAMN05444008_12915</name>
</gene>
<dbReference type="Proteomes" id="UP000184368">
    <property type="component" value="Unassembled WGS sequence"/>
</dbReference>
<sequence length="162" mass="18030">MELKFAPQTPQHMKQFFLALFILVGIGASAQTASPVSWSYSSKKLAENLYEVYLTATIQPGWHLYAQAQPADAIAQPTTFNFTRNPLLQFDGKVREIGKLEKFHDAKLDVSANQYSGKVQFVQKVKVMGKAKTAVTGKLEFQTCDDEKCLPPKTVNFAVALK</sequence>
<accession>A0A1M5J986</accession>
<dbReference type="AlphaFoldDB" id="A0A1M5J986"/>
<dbReference type="EMBL" id="FQUO01000029">
    <property type="protein sequence ID" value="SHG37051.1"/>
    <property type="molecule type" value="Genomic_DNA"/>
</dbReference>
<keyword evidence="3" id="KW-1185">Reference proteome</keyword>
<dbReference type="Gene3D" id="2.60.40.1250">
    <property type="entry name" value="Thiol:disulfide interchange protein DsbD, N-terminal domain"/>
    <property type="match status" value="1"/>
</dbReference>
<dbReference type="InterPro" id="IPR036929">
    <property type="entry name" value="DsbDN_sf"/>
</dbReference>
<dbReference type="Pfam" id="PF11412">
    <property type="entry name" value="DsbD_N"/>
    <property type="match status" value="1"/>
</dbReference>
<organism evidence="2 3">
    <name type="scientific">Cnuella takakiae</name>
    <dbReference type="NCBI Taxonomy" id="1302690"/>
    <lineage>
        <taxon>Bacteria</taxon>
        <taxon>Pseudomonadati</taxon>
        <taxon>Bacteroidota</taxon>
        <taxon>Chitinophagia</taxon>
        <taxon>Chitinophagales</taxon>
        <taxon>Chitinophagaceae</taxon>
        <taxon>Cnuella</taxon>
    </lineage>
</organism>
<evidence type="ECO:0000313" key="2">
    <source>
        <dbReference type="EMBL" id="SHG37051.1"/>
    </source>
</evidence>
<dbReference type="InterPro" id="IPR028250">
    <property type="entry name" value="DsbDN"/>
</dbReference>
<dbReference type="STRING" id="1302690.BUE76_07415"/>
<evidence type="ECO:0000313" key="3">
    <source>
        <dbReference type="Proteomes" id="UP000184368"/>
    </source>
</evidence>